<evidence type="ECO:0000256" key="1">
    <source>
        <dbReference type="ARBA" id="ARBA00004917"/>
    </source>
</evidence>
<protein>
    <recommendedName>
        <fullName evidence="3 7">6,7-dimethyl-8-ribityllumazine synthase</fullName>
        <shortName evidence="7">DMRL synthase</shortName>
        <shortName evidence="7">LS</shortName>
        <shortName evidence="7">Lumazine synthase</shortName>
        <ecNumber evidence="3 7">2.5.1.78</ecNumber>
    </recommendedName>
</protein>
<comment type="function">
    <text evidence="7">Catalyzes the formation of 6,7-dimethyl-8-ribityllumazine by condensation of 5-amino-6-(D-ribitylamino)uracil with 3,4-dihydroxy-2-butanone 4-phosphate. This is the penultimate step in the biosynthesis of riboflavin.</text>
</comment>
<dbReference type="PANTHER" id="PTHR21058">
    <property type="entry name" value="6,7-DIMETHYL-8-RIBITYLLUMAZINE SYNTHASE DMRL SYNTHASE LUMAZINE SYNTHASE"/>
    <property type="match status" value="1"/>
</dbReference>
<keyword evidence="5 7" id="KW-0808">Transferase</keyword>
<dbReference type="InterPro" id="IPR002180">
    <property type="entry name" value="LS/RS"/>
</dbReference>
<dbReference type="InterPro" id="IPR036467">
    <property type="entry name" value="LS/RS_sf"/>
</dbReference>
<feature type="binding site" evidence="7">
    <location>
        <begin position="88"/>
        <end position="90"/>
    </location>
    <ligand>
        <name>5-amino-6-(D-ribitylamino)uracil</name>
        <dbReference type="ChEBI" id="CHEBI:15934"/>
    </ligand>
</feature>
<feature type="binding site" evidence="7">
    <location>
        <position position="30"/>
    </location>
    <ligand>
        <name>5-amino-6-(D-ribitylamino)uracil</name>
        <dbReference type="ChEBI" id="CHEBI:15934"/>
    </ligand>
</feature>
<dbReference type="SUPFAM" id="SSF52121">
    <property type="entry name" value="Lumazine synthase"/>
    <property type="match status" value="1"/>
</dbReference>
<dbReference type="GO" id="GO:0009231">
    <property type="term" value="P:riboflavin biosynthetic process"/>
    <property type="evidence" value="ECO:0007669"/>
    <property type="project" value="UniProtKB-UniRule"/>
</dbReference>
<evidence type="ECO:0000256" key="6">
    <source>
        <dbReference type="ARBA" id="ARBA00048785"/>
    </source>
</evidence>
<evidence type="ECO:0000256" key="3">
    <source>
        <dbReference type="ARBA" id="ARBA00012664"/>
    </source>
</evidence>
<comment type="caution">
    <text evidence="7">Lacks conserved residue(s) required for the propagation of feature annotation.</text>
</comment>
<dbReference type="UniPathway" id="UPA00275">
    <property type="reaction ID" value="UER00404"/>
</dbReference>
<evidence type="ECO:0000313" key="8">
    <source>
        <dbReference type="EMBL" id="SMF32583.1"/>
    </source>
</evidence>
<feature type="binding site" evidence="7">
    <location>
        <position position="121"/>
    </location>
    <ligand>
        <name>5-amino-6-(D-ribitylamino)uracil</name>
        <dbReference type="ChEBI" id="CHEBI:15934"/>
    </ligand>
</feature>
<organism evidence="8 9">
    <name type="scientific">Tistlia consotensis USBA 355</name>
    <dbReference type="NCBI Taxonomy" id="560819"/>
    <lineage>
        <taxon>Bacteria</taxon>
        <taxon>Pseudomonadati</taxon>
        <taxon>Pseudomonadota</taxon>
        <taxon>Alphaproteobacteria</taxon>
        <taxon>Rhodospirillales</taxon>
        <taxon>Rhodovibrionaceae</taxon>
        <taxon>Tistlia</taxon>
    </lineage>
</organism>
<sequence length="168" mass="17851">MNQVPNLTSNDNPAAGAGDAPSIAFVKALWHGPLVDACHEGFLREIARLSNGRAAVEAFKVPGAFEIPLVARRLAASGRYDAVVGAALVVDGGIYRHEFVAAAVVEGLMRVQLDSGVPVLSAVLTPHHFQDTEPHRLFFQEHLQTKGREVAEACLSVLTAHAALDRAA</sequence>
<dbReference type="EC" id="2.5.1.78" evidence="3 7"/>
<reference evidence="8 9" key="1">
    <citation type="submission" date="2017-04" db="EMBL/GenBank/DDBJ databases">
        <authorList>
            <person name="Afonso C.L."/>
            <person name="Miller P.J."/>
            <person name="Scott M.A."/>
            <person name="Spackman E."/>
            <person name="Goraichik I."/>
            <person name="Dimitrov K.M."/>
            <person name="Suarez D.L."/>
            <person name="Swayne D.E."/>
        </authorList>
    </citation>
    <scope>NUCLEOTIDE SEQUENCE [LARGE SCALE GENOMIC DNA]</scope>
    <source>
        <strain evidence="8 9">USBA 355</strain>
    </source>
</reference>
<dbReference type="HAMAP" id="MF_00178">
    <property type="entry name" value="Lumazine_synth"/>
    <property type="match status" value="1"/>
</dbReference>
<comment type="catalytic activity">
    <reaction evidence="6 7">
        <text>(2S)-2-hydroxy-3-oxobutyl phosphate + 5-amino-6-(D-ribitylamino)uracil = 6,7-dimethyl-8-(1-D-ribityl)lumazine + phosphate + 2 H2O + H(+)</text>
        <dbReference type="Rhea" id="RHEA:26152"/>
        <dbReference type="ChEBI" id="CHEBI:15377"/>
        <dbReference type="ChEBI" id="CHEBI:15378"/>
        <dbReference type="ChEBI" id="CHEBI:15934"/>
        <dbReference type="ChEBI" id="CHEBI:43474"/>
        <dbReference type="ChEBI" id="CHEBI:58201"/>
        <dbReference type="ChEBI" id="CHEBI:58830"/>
        <dbReference type="EC" id="2.5.1.78"/>
    </reaction>
</comment>
<evidence type="ECO:0000256" key="5">
    <source>
        <dbReference type="ARBA" id="ARBA00022679"/>
    </source>
</evidence>
<dbReference type="RefSeq" id="WP_085123426.1">
    <property type="nucleotide sequence ID" value="NZ_FWZX01000011.1"/>
</dbReference>
<dbReference type="STRING" id="560819.SAMN05428998_11147"/>
<comment type="pathway">
    <text evidence="1 7">Cofactor biosynthesis; riboflavin biosynthesis; riboflavin from 2-hydroxy-3-oxobutyl phosphate and 5-amino-6-(D-ribitylamino)uracil: step 1/2.</text>
</comment>
<keyword evidence="9" id="KW-1185">Reference proteome</keyword>
<evidence type="ECO:0000256" key="7">
    <source>
        <dbReference type="HAMAP-Rule" id="MF_00178"/>
    </source>
</evidence>
<feature type="active site" description="Proton donor" evidence="7">
    <location>
        <position position="96"/>
    </location>
</feature>
<dbReference type="Proteomes" id="UP000192917">
    <property type="component" value="Unassembled WGS sequence"/>
</dbReference>
<gene>
    <name evidence="7" type="primary">ribH</name>
    <name evidence="8" type="ORF">SAMN05428998_11147</name>
</gene>
<name>A0A1Y6BYV6_9PROT</name>
<dbReference type="EMBL" id="FWZX01000011">
    <property type="protein sequence ID" value="SMF32583.1"/>
    <property type="molecule type" value="Genomic_DNA"/>
</dbReference>
<evidence type="ECO:0000256" key="2">
    <source>
        <dbReference type="ARBA" id="ARBA00007424"/>
    </source>
</evidence>
<dbReference type="InterPro" id="IPR034964">
    <property type="entry name" value="LS"/>
</dbReference>
<dbReference type="AlphaFoldDB" id="A0A1Y6BYV6"/>
<feature type="binding site" evidence="7">
    <location>
        <position position="135"/>
    </location>
    <ligand>
        <name>(2S)-2-hydroxy-3-oxobutyl phosphate</name>
        <dbReference type="ChEBI" id="CHEBI:58830"/>
    </ligand>
</feature>
<feature type="binding site" evidence="7">
    <location>
        <begin position="64"/>
        <end position="66"/>
    </location>
    <ligand>
        <name>5-amino-6-(D-ribitylamino)uracil</name>
        <dbReference type="ChEBI" id="CHEBI:15934"/>
    </ligand>
</feature>
<accession>A0A1Y6BYV6</accession>
<dbReference type="NCBIfam" id="NF009084">
    <property type="entry name" value="PRK12419.1"/>
    <property type="match status" value="1"/>
</dbReference>
<dbReference type="PANTHER" id="PTHR21058:SF0">
    <property type="entry name" value="6,7-DIMETHYL-8-RIBITYLLUMAZINE SYNTHASE"/>
    <property type="match status" value="1"/>
</dbReference>
<dbReference type="GO" id="GO:0009349">
    <property type="term" value="C:riboflavin synthase complex"/>
    <property type="evidence" value="ECO:0007669"/>
    <property type="project" value="InterPro"/>
</dbReference>
<comment type="similarity">
    <text evidence="2 7">Belongs to the DMRL synthase family.</text>
</comment>
<evidence type="ECO:0000313" key="9">
    <source>
        <dbReference type="Proteomes" id="UP000192917"/>
    </source>
</evidence>
<keyword evidence="4 7" id="KW-0686">Riboflavin biosynthesis</keyword>
<dbReference type="GO" id="GO:0000906">
    <property type="term" value="F:6,7-dimethyl-8-ribityllumazine synthase activity"/>
    <property type="evidence" value="ECO:0007669"/>
    <property type="project" value="UniProtKB-UniRule"/>
</dbReference>
<dbReference type="GO" id="GO:0005829">
    <property type="term" value="C:cytosol"/>
    <property type="evidence" value="ECO:0007669"/>
    <property type="project" value="TreeGrafter"/>
</dbReference>
<dbReference type="Pfam" id="PF00885">
    <property type="entry name" value="DMRL_synthase"/>
    <property type="match status" value="1"/>
</dbReference>
<proteinExistence type="inferred from homology"/>
<dbReference type="Gene3D" id="3.40.50.960">
    <property type="entry name" value="Lumazine/riboflavin synthase"/>
    <property type="match status" value="1"/>
</dbReference>
<evidence type="ECO:0000256" key="4">
    <source>
        <dbReference type="ARBA" id="ARBA00022619"/>
    </source>
</evidence>